<organism evidence="4 5">
    <name type="scientific">Leclercia adecarboxylata</name>
    <dbReference type="NCBI Taxonomy" id="83655"/>
    <lineage>
        <taxon>Bacteria</taxon>
        <taxon>Pseudomonadati</taxon>
        <taxon>Pseudomonadota</taxon>
        <taxon>Gammaproteobacteria</taxon>
        <taxon>Enterobacterales</taxon>
        <taxon>Enterobacteriaceae</taxon>
        <taxon>Leclercia</taxon>
    </lineage>
</organism>
<protein>
    <submittedName>
        <fullName evidence="4">Cell division activator CedA</fullName>
    </submittedName>
</protein>
<dbReference type="AlphaFoldDB" id="A0AAP9DED4"/>
<accession>A0AAP9DED4</accession>
<dbReference type="Gene3D" id="3.30.730.20">
    <property type="entry name" value="Cell division activator CedA"/>
    <property type="match status" value="1"/>
</dbReference>
<dbReference type="GO" id="GO:0051301">
    <property type="term" value="P:cell division"/>
    <property type="evidence" value="ECO:0007669"/>
    <property type="project" value="UniProtKB-KW"/>
</dbReference>
<keyword evidence="2" id="KW-0238">DNA-binding</keyword>
<reference evidence="4 5" key="1">
    <citation type="submission" date="2019-01" db="EMBL/GenBank/DDBJ databases">
        <title>Florfenicol resistance in Enterobacteriaceae and whole-genome sequence analysis of florfenicol-resistant Leclercia adecarboxylata strain R25.</title>
        <authorList>
            <person name="Bao Q."/>
            <person name="Ying Y."/>
        </authorList>
    </citation>
    <scope>NUCLEOTIDE SEQUENCE [LARGE SCALE GENOMIC DNA]</scope>
    <source>
        <strain evidence="4 5">R25</strain>
    </source>
</reference>
<evidence type="ECO:0000256" key="3">
    <source>
        <dbReference type="ARBA" id="ARBA00023306"/>
    </source>
</evidence>
<dbReference type="Pfam" id="PF10729">
    <property type="entry name" value="CedA"/>
    <property type="match status" value="1"/>
</dbReference>
<gene>
    <name evidence="4" type="primary">cedA</name>
    <name evidence="4" type="ORF">ES815_18925</name>
</gene>
<keyword evidence="3" id="KW-0131">Cell cycle</keyword>
<evidence type="ECO:0000256" key="1">
    <source>
        <dbReference type="ARBA" id="ARBA00022618"/>
    </source>
</evidence>
<dbReference type="EMBL" id="CP035382">
    <property type="protein sequence ID" value="QDK21285.1"/>
    <property type="molecule type" value="Genomic_DNA"/>
</dbReference>
<dbReference type="InterPro" id="IPR019666">
    <property type="entry name" value="Cell_div_activator_CedA"/>
</dbReference>
<dbReference type="GO" id="GO:0003677">
    <property type="term" value="F:DNA binding"/>
    <property type="evidence" value="ECO:0007669"/>
    <property type="project" value="UniProtKB-KW"/>
</dbReference>
<sequence length="109" mass="12812">MWHVGRDAGRAISYHRNLLIFEFALVNPLLMKPLRQQNRPVISYQPRVEPAPPEHANKMDGFRDVWLLRGKYVAFVLIGERFRRSPAFNVPESAQRWAAQVRQEEEVED</sequence>
<dbReference type="InterPro" id="IPR038463">
    <property type="entry name" value="CedA-like_sf"/>
</dbReference>
<proteinExistence type="predicted"/>
<name>A0AAP9DED4_9ENTR</name>
<keyword evidence="1 4" id="KW-0132">Cell division</keyword>
<evidence type="ECO:0000256" key="2">
    <source>
        <dbReference type="ARBA" id="ARBA00023125"/>
    </source>
</evidence>
<dbReference type="Proteomes" id="UP000317812">
    <property type="component" value="Chromosome"/>
</dbReference>
<dbReference type="NCBIfam" id="NF007510">
    <property type="entry name" value="PRK10113.1"/>
    <property type="match status" value="1"/>
</dbReference>
<evidence type="ECO:0000313" key="4">
    <source>
        <dbReference type="EMBL" id="QDK21285.1"/>
    </source>
</evidence>
<evidence type="ECO:0000313" key="5">
    <source>
        <dbReference type="Proteomes" id="UP000317812"/>
    </source>
</evidence>